<reference evidence="10 11" key="1">
    <citation type="submission" date="2016-11" db="EMBL/GenBank/DDBJ databases">
        <title>Complete Genome Sequence of Bradyrhizobium sp. strain J5, an isolated from soybean nodule in Hokkaido.</title>
        <authorList>
            <person name="Kanehara K."/>
        </authorList>
    </citation>
    <scope>NUCLEOTIDE SEQUENCE [LARGE SCALE GENOMIC DNA]</scope>
    <source>
        <strain evidence="10 11">J5</strain>
    </source>
</reference>
<feature type="transmembrane region" description="Helical" evidence="8">
    <location>
        <begin position="76"/>
        <end position="95"/>
    </location>
</feature>
<keyword evidence="4" id="KW-0997">Cell inner membrane</keyword>
<dbReference type="PANTHER" id="PTHR43357:SF4">
    <property type="entry name" value="INNER MEMBRANE ABC TRANSPORTER PERMEASE PROTEIN YDCV"/>
    <property type="match status" value="1"/>
</dbReference>
<accession>A0A1L3FP01</accession>
<dbReference type="InterPro" id="IPR000515">
    <property type="entry name" value="MetI-like"/>
</dbReference>
<dbReference type="SUPFAM" id="SSF161098">
    <property type="entry name" value="MetI-like"/>
    <property type="match status" value="1"/>
</dbReference>
<gene>
    <name evidence="10" type="ORF">BKD09_42005</name>
</gene>
<sequence>MAATVYTCPMEKGWYYLHRLLGGAVLLFLIAPILVIVPLSFNSVPFFSYPMPGLSLRWYDEFFLTNRWQGALHNSILVAVSVTLLSTALGTLAALGLSRPHFPWRAAVMSILISPIVVPVVITAVGIYFFYADVGLLNSFIGLVLAHATLATPYVIITVTATLTGFDHSLTRAAAGLGAAPITAFFKVTMPLILPGMISGSLFAFLTSFDEVVVALFVAGPEQRTLPKVMFSGIREEISPTITAAATVLVLFSIVVLTTVELLRRRSERLRCIRRT</sequence>
<dbReference type="AlphaFoldDB" id="A0A1L3FP01"/>
<keyword evidence="7 8" id="KW-0472">Membrane</keyword>
<evidence type="ECO:0000259" key="9">
    <source>
        <dbReference type="PROSITE" id="PS50928"/>
    </source>
</evidence>
<evidence type="ECO:0000313" key="11">
    <source>
        <dbReference type="Proteomes" id="UP000181962"/>
    </source>
</evidence>
<evidence type="ECO:0000256" key="1">
    <source>
        <dbReference type="ARBA" id="ARBA00004429"/>
    </source>
</evidence>
<organism evidence="10 11">
    <name type="scientific">Bradyrhizobium japonicum</name>
    <dbReference type="NCBI Taxonomy" id="375"/>
    <lineage>
        <taxon>Bacteria</taxon>
        <taxon>Pseudomonadati</taxon>
        <taxon>Pseudomonadota</taxon>
        <taxon>Alphaproteobacteria</taxon>
        <taxon>Hyphomicrobiales</taxon>
        <taxon>Nitrobacteraceae</taxon>
        <taxon>Bradyrhizobium</taxon>
    </lineage>
</organism>
<keyword evidence="2 8" id="KW-0813">Transport</keyword>
<comment type="similarity">
    <text evidence="8">Belongs to the binding-protein-dependent transport system permease family.</text>
</comment>
<dbReference type="InterPro" id="IPR035906">
    <property type="entry name" value="MetI-like_sf"/>
</dbReference>
<evidence type="ECO:0000256" key="3">
    <source>
        <dbReference type="ARBA" id="ARBA00022475"/>
    </source>
</evidence>
<evidence type="ECO:0000256" key="2">
    <source>
        <dbReference type="ARBA" id="ARBA00022448"/>
    </source>
</evidence>
<evidence type="ECO:0000256" key="7">
    <source>
        <dbReference type="ARBA" id="ARBA00023136"/>
    </source>
</evidence>
<evidence type="ECO:0000256" key="6">
    <source>
        <dbReference type="ARBA" id="ARBA00022989"/>
    </source>
</evidence>
<feature type="transmembrane region" description="Helical" evidence="8">
    <location>
        <begin position="137"/>
        <end position="163"/>
    </location>
</feature>
<dbReference type="OrthoDB" id="9815533at2"/>
<evidence type="ECO:0000256" key="8">
    <source>
        <dbReference type="RuleBase" id="RU363032"/>
    </source>
</evidence>
<evidence type="ECO:0000256" key="5">
    <source>
        <dbReference type="ARBA" id="ARBA00022692"/>
    </source>
</evidence>
<dbReference type="GO" id="GO:0005886">
    <property type="term" value="C:plasma membrane"/>
    <property type="evidence" value="ECO:0007669"/>
    <property type="project" value="UniProtKB-SubCell"/>
</dbReference>
<dbReference type="RefSeq" id="WP_071916509.1">
    <property type="nucleotide sequence ID" value="NZ_CP017637.1"/>
</dbReference>
<dbReference type="Gene3D" id="1.10.3720.10">
    <property type="entry name" value="MetI-like"/>
    <property type="match status" value="1"/>
</dbReference>
<dbReference type="Pfam" id="PF00528">
    <property type="entry name" value="BPD_transp_1"/>
    <property type="match status" value="1"/>
</dbReference>
<keyword evidence="5 8" id="KW-0812">Transmembrane</keyword>
<name>A0A1L3FP01_BRAJP</name>
<feature type="domain" description="ABC transmembrane type-1" evidence="9">
    <location>
        <begin position="72"/>
        <end position="260"/>
    </location>
</feature>
<dbReference type="PANTHER" id="PTHR43357">
    <property type="entry name" value="INNER MEMBRANE ABC TRANSPORTER PERMEASE PROTEIN YDCV"/>
    <property type="match status" value="1"/>
</dbReference>
<keyword evidence="6 8" id="KW-1133">Transmembrane helix</keyword>
<dbReference type="Proteomes" id="UP000181962">
    <property type="component" value="Chromosome"/>
</dbReference>
<feature type="transmembrane region" description="Helical" evidence="8">
    <location>
        <begin position="107"/>
        <end position="131"/>
    </location>
</feature>
<dbReference type="PROSITE" id="PS50928">
    <property type="entry name" value="ABC_TM1"/>
    <property type="match status" value="1"/>
</dbReference>
<dbReference type="EMBL" id="CP017637">
    <property type="protein sequence ID" value="APG14922.1"/>
    <property type="molecule type" value="Genomic_DNA"/>
</dbReference>
<dbReference type="CDD" id="cd06261">
    <property type="entry name" value="TM_PBP2"/>
    <property type="match status" value="1"/>
</dbReference>
<proteinExistence type="inferred from homology"/>
<dbReference type="GO" id="GO:0055085">
    <property type="term" value="P:transmembrane transport"/>
    <property type="evidence" value="ECO:0007669"/>
    <property type="project" value="InterPro"/>
</dbReference>
<protein>
    <submittedName>
        <fullName evidence="10">Polyamine ABC transporter permease</fullName>
    </submittedName>
</protein>
<comment type="subcellular location">
    <subcellularLocation>
        <location evidence="1">Cell inner membrane</location>
        <topology evidence="1">Multi-pass membrane protein</topology>
    </subcellularLocation>
    <subcellularLocation>
        <location evidence="8">Cell membrane</location>
        <topology evidence="8">Multi-pass membrane protein</topology>
    </subcellularLocation>
</comment>
<feature type="transmembrane region" description="Helical" evidence="8">
    <location>
        <begin position="20"/>
        <end position="41"/>
    </location>
</feature>
<feature type="transmembrane region" description="Helical" evidence="8">
    <location>
        <begin position="238"/>
        <end position="263"/>
    </location>
</feature>
<keyword evidence="3" id="KW-1003">Cell membrane</keyword>
<evidence type="ECO:0000256" key="4">
    <source>
        <dbReference type="ARBA" id="ARBA00022519"/>
    </source>
</evidence>
<evidence type="ECO:0000313" key="10">
    <source>
        <dbReference type="EMBL" id="APG14922.1"/>
    </source>
</evidence>